<accession>A0ABW8IQC7</accession>
<keyword evidence="3" id="KW-1185">Reference proteome</keyword>
<protein>
    <submittedName>
        <fullName evidence="2">Polysaccharide deacetylase family protein</fullName>
    </submittedName>
</protein>
<dbReference type="InterPro" id="IPR011330">
    <property type="entry name" value="Glyco_hydro/deAcase_b/a-brl"/>
</dbReference>
<evidence type="ECO:0000259" key="1">
    <source>
        <dbReference type="PROSITE" id="PS51677"/>
    </source>
</evidence>
<evidence type="ECO:0000313" key="2">
    <source>
        <dbReference type="EMBL" id="MFK2872152.1"/>
    </source>
</evidence>
<evidence type="ECO:0000313" key="3">
    <source>
        <dbReference type="Proteomes" id="UP001620405"/>
    </source>
</evidence>
<organism evidence="2 3">
    <name type="scientific">Dyella lipolytica</name>
    <dbReference type="NCBI Taxonomy" id="1867835"/>
    <lineage>
        <taxon>Bacteria</taxon>
        <taxon>Pseudomonadati</taxon>
        <taxon>Pseudomonadota</taxon>
        <taxon>Gammaproteobacteria</taxon>
        <taxon>Lysobacterales</taxon>
        <taxon>Rhodanobacteraceae</taxon>
        <taxon>Dyella</taxon>
    </lineage>
</organism>
<dbReference type="PANTHER" id="PTHR10587:SF137">
    <property type="entry name" value="4-DEOXY-4-FORMAMIDO-L-ARABINOSE-PHOSPHOUNDECAPRENOL DEFORMYLASE ARND-RELATED"/>
    <property type="match status" value="1"/>
</dbReference>
<dbReference type="Pfam" id="PF01522">
    <property type="entry name" value="Polysacc_deac_1"/>
    <property type="match status" value="1"/>
</dbReference>
<dbReference type="EMBL" id="JADIKG010000008">
    <property type="protein sequence ID" value="MFK2872152.1"/>
    <property type="molecule type" value="Genomic_DNA"/>
</dbReference>
<dbReference type="InterPro" id="IPR050248">
    <property type="entry name" value="Polysacc_deacetylase_ArnD"/>
</dbReference>
<dbReference type="RefSeq" id="WP_284395127.1">
    <property type="nucleotide sequence ID" value="NZ_BSNQ01000002.1"/>
</dbReference>
<dbReference type="SUPFAM" id="SSF88713">
    <property type="entry name" value="Glycoside hydrolase/deacetylase"/>
    <property type="match status" value="1"/>
</dbReference>
<dbReference type="Gene3D" id="3.20.20.370">
    <property type="entry name" value="Glycoside hydrolase/deacetylase"/>
    <property type="match status" value="1"/>
</dbReference>
<dbReference type="PANTHER" id="PTHR10587">
    <property type="entry name" value="GLYCOSYL TRANSFERASE-RELATED"/>
    <property type="match status" value="1"/>
</dbReference>
<comment type="caution">
    <text evidence="2">The sequence shown here is derived from an EMBL/GenBank/DDBJ whole genome shotgun (WGS) entry which is preliminary data.</text>
</comment>
<sequence>MNEAQHTLIEQPAGLLRLLITSREPRRAIFAFLDLKTMDLQTTLAKPLHISRRLVSIAALVALLACLSLVSRSEMPQSRFVLDQTGGAVTSIDKQMFRGASDWLARRKYAVLTFDDGPYGHGIDEQILEVLHRHHAHAVFFLVCSHIDETTSHVLGDLERNGDMIGNHSYDHLQLNRLQAPELHHQIEGCSSRIAKLTGHRPYYFRPPFGETSSSVKQAAEAAGMKQMMWNANSEDSWLTRPDQILYWTSEQIENESILLMHDKPTTAAVLDQALTNLEQRGFQFVLPTQPSSSGLVN</sequence>
<feature type="domain" description="NodB homology" evidence="1">
    <location>
        <begin position="108"/>
        <end position="286"/>
    </location>
</feature>
<proteinExistence type="predicted"/>
<dbReference type="Proteomes" id="UP001620405">
    <property type="component" value="Unassembled WGS sequence"/>
</dbReference>
<dbReference type="PROSITE" id="PS51677">
    <property type="entry name" value="NODB"/>
    <property type="match status" value="1"/>
</dbReference>
<gene>
    <name evidence="2" type="ORF">ISP13_01305</name>
</gene>
<reference evidence="2 3" key="1">
    <citation type="submission" date="2020-10" db="EMBL/GenBank/DDBJ databases">
        <title>Phylogeny of dyella-like bacteria.</title>
        <authorList>
            <person name="Fu J."/>
        </authorList>
    </citation>
    <scope>NUCLEOTIDE SEQUENCE [LARGE SCALE GENOMIC DNA]</scope>
    <source>
        <strain evidence="2 3">DHOB07</strain>
    </source>
</reference>
<name>A0ABW8IQC7_9GAMM</name>
<dbReference type="InterPro" id="IPR002509">
    <property type="entry name" value="NODB_dom"/>
</dbReference>